<keyword evidence="3" id="KW-1185">Reference proteome</keyword>
<dbReference type="RefSeq" id="WP_139939425.1">
    <property type="nucleotide sequence ID" value="NZ_JBHSYP010000003.1"/>
</dbReference>
<dbReference type="PANTHER" id="PTHR30543">
    <property type="entry name" value="CHROMATE REDUCTASE"/>
    <property type="match status" value="1"/>
</dbReference>
<dbReference type="GO" id="GO:0016491">
    <property type="term" value="F:oxidoreductase activity"/>
    <property type="evidence" value="ECO:0007669"/>
    <property type="project" value="InterPro"/>
</dbReference>
<evidence type="ECO:0000259" key="1">
    <source>
        <dbReference type="Pfam" id="PF03358"/>
    </source>
</evidence>
<sequence length="191" mass="20728">MSKEVKILAFAGSMRKASFNKSMVKAAAAGAEEAGAEVTYIDLRNYPLPLYNGDLEAAEGLPCGARKLKQLFDGHDGLLIASPEYNSSYSAVLKNALDWISRPADHNEPMLNSFVGKQAVLMATSPGALGGLRGLYALRELLMNMMVQVHPNMMALPSAMEEFDEDGSFTNLDREQSVRELGALLVESLSR</sequence>
<dbReference type="SUPFAM" id="SSF52218">
    <property type="entry name" value="Flavoproteins"/>
    <property type="match status" value="1"/>
</dbReference>
<dbReference type="Pfam" id="PF03358">
    <property type="entry name" value="FMN_red"/>
    <property type="match status" value="1"/>
</dbReference>
<feature type="domain" description="NADPH-dependent FMN reductase-like" evidence="1">
    <location>
        <begin position="5"/>
        <end position="158"/>
    </location>
</feature>
<dbReference type="GO" id="GO:0005829">
    <property type="term" value="C:cytosol"/>
    <property type="evidence" value="ECO:0007669"/>
    <property type="project" value="TreeGrafter"/>
</dbReference>
<dbReference type="InterPro" id="IPR005025">
    <property type="entry name" value="FMN_Rdtase-like_dom"/>
</dbReference>
<comment type="caution">
    <text evidence="2">The sequence shown here is derived from an EMBL/GenBank/DDBJ whole genome shotgun (WGS) entry which is preliminary data.</text>
</comment>
<dbReference type="PANTHER" id="PTHR30543:SF21">
    <property type="entry name" value="NAD(P)H-DEPENDENT FMN REDUCTASE LOT6"/>
    <property type="match status" value="1"/>
</dbReference>
<dbReference type="Proteomes" id="UP000319148">
    <property type="component" value="Unassembled WGS sequence"/>
</dbReference>
<evidence type="ECO:0000313" key="3">
    <source>
        <dbReference type="Proteomes" id="UP000319148"/>
    </source>
</evidence>
<dbReference type="Gene3D" id="3.40.50.360">
    <property type="match status" value="1"/>
</dbReference>
<dbReference type="EMBL" id="VFIY01000005">
    <property type="protein sequence ID" value="TPD61747.1"/>
    <property type="molecule type" value="Genomic_DNA"/>
</dbReference>
<dbReference type="InterPro" id="IPR029039">
    <property type="entry name" value="Flavoprotein-like_sf"/>
</dbReference>
<dbReference type="InterPro" id="IPR050712">
    <property type="entry name" value="NAD(P)H-dep_reductase"/>
</dbReference>
<evidence type="ECO:0000313" key="2">
    <source>
        <dbReference type="EMBL" id="TPD61747.1"/>
    </source>
</evidence>
<organism evidence="2 3">
    <name type="scientific">Emcibacter nanhaiensis</name>
    <dbReference type="NCBI Taxonomy" id="1505037"/>
    <lineage>
        <taxon>Bacteria</taxon>
        <taxon>Pseudomonadati</taxon>
        <taxon>Pseudomonadota</taxon>
        <taxon>Alphaproteobacteria</taxon>
        <taxon>Emcibacterales</taxon>
        <taxon>Emcibacteraceae</taxon>
        <taxon>Emcibacter</taxon>
    </lineage>
</organism>
<proteinExistence type="predicted"/>
<dbReference type="AlphaFoldDB" id="A0A501PNQ1"/>
<protein>
    <submittedName>
        <fullName evidence="2">NAD(P)H-dependent oxidoreductase</fullName>
    </submittedName>
</protein>
<reference evidence="3" key="1">
    <citation type="submission" date="2019-06" db="EMBL/GenBank/DDBJ databases">
        <title>The complete genome of Emcibacter congregatus ZYLT.</title>
        <authorList>
            <person name="Zhao Z."/>
        </authorList>
    </citation>
    <scope>NUCLEOTIDE SEQUENCE [LARGE SCALE GENOMIC DNA]</scope>
    <source>
        <strain evidence="3">MCCC 1A06723</strain>
    </source>
</reference>
<gene>
    <name evidence="2" type="ORF">FIV46_05945</name>
</gene>
<name>A0A501PNQ1_9PROT</name>
<dbReference type="OrthoDB" id="9812295at2"/>
<dbReference type="GO" id="GO:0010181">
    <property type="term" value="F:FMN binding"/>
    <property type="evidence" value="ECO:0007669"/>
    <property type="project" value="TreeGrafter"/>
</dbReference>
<accession>A0A501PNQ1</accession>